<accession>A0A1S6L315</accession>
<name>A0A1S6L315_9CAUD</name>
<protein>
    <submittedName>
        <fullName evidence="1">Uncharacterized protein</fullName>
    </submittedName>
</protein>
<organism evidence="1 2">
    <name type="scientific">Erwinia phage vB_EamM_Yoloswag</name>
    <dbReference type="NCBI Taxonomy" id="1958956"/>
    <lineage>
        <taxon>Viruses</taxon>
        <taxon>Duplodnaviria</taxon>
        <taxon>Heunggongvirae</taxon>
        <taxon>Uroviricota</taxon>
        <taxon>Caudoviricetes</taxon>
        <taxon>Yoloswagvirus</taxon>
        <taxon>Yoloswagvirus yoloswag</taxon>
    </lineage>
</organism>
<sequence length="200" mass="22186">MKVWSNLDLIEGGIRNFTFTTQEDFPLNPKPGTAIFKERRLMLCVSIGDNALPIWVPLTQEMTMFTYKQAAASSRWEVQHNLNYATPIVQCYDENGGVIQPSEISLTDANNMVILFSEPVAGTAIFLVGVESGLPKQTIAFNAAFTDSAEWVVVHNLGYNPAVRIYQGSNEVQPKSIVHDNVNQLTVTFDQPESGTVVLY</sequence>
<dbReference type="EMBL" id="KY448244">
    <property type="protein sequence ID" value="AQT28570.1"/>
    <property type="molecule type" value="Genomic_DNA"/>
</dbReference>
<reference evidence="1 2" key="1">
    <citation type="submission" date="2017-01" db="EMBL/GenBank/DDBJ databases">
        <authorList>
            <person name="Mah S.A."/>
            <person name="Swanson W.J."/>
            <person name="Moy G.W."/>
            <person name="Vacquier V.D."/>
        </authorList>
    </citation>
    <scope>NUCLEOTIDE SEQUENCE [LARGE SCALE GENOMIC DNA]</scope>
</reference>
<gene>
    <name evidence="1" type="ORF">YOLOSWAG_87</name>
</gene>
<evidence type="ECO:0000313" key="2">
    <source>
        <dbReference type="Proteomes" id="UP000221250"/>
    </source>
</evidence>
<keyword evidence="2" id="KW-1185">Reference proteome</keyword>
<proteinExistence type="predicted"/>
<dbReference type="Proteomes" id="UP000221250">
    <property type="component" value="Segment"/>
</dbReference>
<evidence type="ECO:0000313" key="1">
    <source>
        <dbReference type="EMBL" id="AQT28570.1"/>
    </source>
</evidence>